<dbReference type="AlphaFoldDB" id="A0A6M3JI49"/>
<dbReference type="EMBL" id="MT141647">
    <property type="protein sequence ID" value="QJA68762.1"/>
    <property type="molecule type" value="Genomic_DNA"/>
</dbReference>
<accession>A0A6M3JI49</accession>
<name>A0A6M3JI49_9ZZZZ</name>
<gene>
    <name evidence="1" type="ORF">MM415A05793_0003</name>
    <name evidence="2" type="ORF">MM415B07027_0007</name>
    <name evidence="3" type="ORF">TM448B01622_0008</name>
</gene>
<dbReference type="EMBL" id="MT143449">
    <property type="protein sequence ID" value="QJA96956.1"/>
    <property type="molecule type" value="Genomic_DNA"/>
</dbReference>
<evidence type="ECO:0000313" key="3">
    <source>
        <dbReference type="EMBL" id="QJH99593.1"/>
    </source>
</evidence>
<reference evidence="1" key="1">
    <citation type="submission" date="2020-03" db="EMBL/GenBank/DDBJ databases">
        <title>The deep terrestrial virosphere.</title>
        <authorList>
            <person name="Holmfeldt K."/>
            <person name="Nilsson E."/>
            <person name="Simone D."/>
            <person name="Lopez-Fernandez M."/>
            <person name="Wu X."/>
            <person name="de Brujin I."/>
            <person name="Lundin D."/>
            <person name="Andersson A."/>
            <person name="Bertilsson S."/>
            <person name="Dopson M."/>
        </authorList>
    </citation>
    <scope>NUCLEOTIDE SEQUENCE</scope>
    <source>
        <strain evidence="1">MM415A05793</strain>
        <strain evidence="2">MM415B07027</strain>
        <strain evidence="3">TM448B01622</strain>
    </source>
</reference>
<evidence type="ECO:0000313" key="2">
    <source>
        <dbReference type="EMBL" id="QJA96956.1"/>
    </source>
</evidence>
<sequence length="102" mass="11441">METQATYKKSSKAHSSDRRLDAVVSPIVYEINNFNDLLKIPIGRLPKALDEIKTGIIQAKIMYDVATMCGNTNDDVIRLPLKWTDDDKGNITLECETTIQKG</sequence>
<evidence type="ECO:0000313" key="1">
    <source>
        <dbReference type="EMBL" id="QJA68762.1"/>
    </source>
</evidence>
<proteinExistence type="predicted"/>
<protein>
    <submittedName>
        <fullName evidence="1">Uncharacterized protein</fullName>
    </submittedName>
</protein>
<organism evidence="1">
    <name type="scientific">viral metagenome</name>
    <dbReference type="NCBI Taxonomy" id="1070528"/>
    <lineage>
        <taxon>unclassified sequences</taxon>
        <taxon>metagenomes</taxon>
        <taxon>organismal metagenomes</taxon>
    </lineage>
</organism>
<dbReference type="EMBL" id="MT144798">
    <property type="protein sequence ID" value="QJH99593.1"/>
    <property type="molecule type" value="Genomic_DNA"/>
</dbReference>